<name>A0ABR5K4T6_9BACI</name>
<dbReference type="EMBL" id="LGRV01000003">
    <property type="protein sequence ID" value="KOS69736.1"/>
    <property type="molecule type" value="Genomic_DNA"/>
</dbReference>
<dbReference type="InterPro" id="IPR036527">
    <property type="entry name" value="SCP2_sterol-bd_dom_sf"/>
</dbReference>
<protein>
    <recommendedName>
        <fullName evidence="1">N-acetyltransferase domain-containing protein</fullName>
    </recommendedName>
</protein>
<dbReference type="PANTHER" id="PTHR37817:SF1">
    <property type="entry name" value="N-ACETYLTRANSFERASE EIS"/>
    <property type="match status" value="1"/>
</dbReference>
<dbReference type="InterPro" id="IPR000182">
    <property type="entry name" value="GNAT_dom"/>
</dbReference>
<feature type="domain" description="N-acetyltransferase" evidence="1">
    <location>
        <begin position="1"/>
        <end position="156"/>
    </location>
</feature>
<accession>A0ABR5K4T6</accession>
<dbReference type="InterPro" id="IPR025559">
    <property type="entry name" value="Eis_dom"/>
</dbReference>
<dbReference type="InterPro" id="IPR016181">
    <property type="entry name" value="Acyl_CoA_acyltransferase"/>
</dbReference>
<dbReference type="Proteomes" id="UP000050668">
    <property type="component" value="Unassembled WGS sequence"/>
</dbReference>
<evidence type="ECO:0000313" key="3">
    <source>
        <dbReference type="Proteomes" id="UP000050668"/>
    </source>
</evidence>
<dbReference type="Pfam" id="PF13527">
    <property type="entry name" value="Acetyltransf_9"/>
    <property type="match status" value="1"/>
</dbReference>
<dbReference type="Gene3D" id="3.40.630.30">
    <property type="match status" value="2"/>
</dbReference>
<proteinExistence type="predicted"/>
<dbReference type="Pfam" id="PF17668">
    <property type="entry name" value="Acetyltransf_17"/>
    <property type="match status" value="1"/>
</dbReference>
<dbReference type="InterPro" id="IPR051554">
    <property type="entry name" value="Acetyltransferase_Eis"/>
</dbReference>
<comment type="caution">
    <text evidence="2">The sequence shown here is derived from an EMBL/GenBank/DDBJ whole genome shotgun (WGS) entry which is preliminary data.</text>
</comment>
<dbReference type="PANTHER" id="PTHR37817">
    <property type="entry name" value="N-ACETYLTRANSFERASE EIS"/>
    <property type="match status" value="1"/>
</dbReference>
<dbReference type="InterPro" id="IPR041380">
    <property type="entry name" value="Acetyltransf_17"/>
</dbReference>
<sequence length="391" mass="46083">MEIKLISPEDYQQVHRLRDYCFPNKYAGTRREDFHYWVEHSLTLGAYNEEKVVGQLLVLPLNMTVHGVSYEMGGIGFVATYPEHRNQGIMKKLMLQSLKEMRENGQFISVLAPFSVSFYRYFGWELFFEKLHYSIPNEAFPNFGHQVDVVKRMSFEWPEEVVFQEIQQFFNEQAIKNNGSMKRDGAWWQRLARREPNSHLAAYYRDHQIAGYVRYEISNLTFLIKDFVAEDSVAEQAIWRFITSHTASVKTIEGVTSNNSHFGFHFEQPQFKQEITKDVMVRIVYVFEFLKRYPWGDIRQPLYVYIKDTFGPWNENLYKINKNGHVEEMDENLVEDKHILALPIHVFSAMMVGYLTVNDTLRYANGGVTKEVIDNWQGTIPSGRPAFYEYF</sequence>
<dbReference type="Pfam" id="PF13530">
    <property type="entry name" value="SCP2_2"/>
    <property type="match status" value="1"/>
</dbReference>
<reference evidence="3" key="1">
    <citation type="submission" date="2015-07" db="EMBL/GenBank/DDBJ databases">
        <title>Fjat-14205 dsm 2895.</title>
        <authorList>
            <person name="Liu B."/>
            <person name="Wang J."/>
            <person name="Zhu Y."/>
            <person name="Liu G."/>
            <person name="Chen Q."/>
            <person name="Chen Z."/>
            <person name="Lan J."/>
            <person name="Che J."/>
            <person name="Ge C."/>
            <person name="Shi H."/>
            <person name="Pan Z."/>
            <person name="Liu X."/>
        </authorList>
    </citation>
    <scope>NUCLEOTIDE SEQUENCE [LARGE SCALE GENOMIC DNA]</scope>
    <source>
        <strain evidence="3">DSM 25560</strain>
    </source>
</reference>
<evidence type="ECO:0000313" key="2">
    <source>
        <dbReference type="EMBL" id="KOS69736.1"/>
    </source>
</evidence>
<organism evidence="2 3">
    <name type="scientific">Lysinibacillus contaminans</name>
    <dbReference type="NCBI Taxonomy" id="1293441"/>
    <lineage>
        <taxon>Bacteria</taxon>
        <taxon>Bacillati</taxon>
        <taxon>Bacillota</taxon>
        <taxon>Bacilli</taxon>
        <taxon>Bacillales</taxon>
        <taxon>Bacillaceae</taxon>
        <taxon>Lysinibacillus</taxon>
    </lineage>
</organism>
<dbReference type="Gene3D" id="3.30.1050.10">
    <property type="entry name" value="SCP2 sterol-binding domain"/>
    <property type="match status" value="1"/>
</dbReference>
<dbReference type="SUPFAM" id="SSF55729">
    <property type="entry name" value="Acyl-CoA N-acyltransferases (Nat)"/>
    <property type="match status" value="1"/>
</dbReference>
<dbReference type="CDD" id="cd04301">
    <property type="entry name" value="NAT_SF"/>
    <property type="match status" value="1"/>
</dbReference>
<dbReference type="SUPFAM" id="SSF55718">
    <property type="entry name" value="SCP-like"/>
    <property type="match status" value="1"/>
</dbReference>
<dbReference type="PROSITE" id="PS51186">
    <property type="entry name" value="GNAT"/>
    <property type="match status" value="1"/>
</dbReference>
<keyword evidence="3" id="KW-1185">Reference proteome</keyword>
<gene>
    <name evidence="2" type="ORF">AEA09_04630</name>
</gene>
<evidence type="ECO:0000259" key="1">
    <source>
        <dbReference type="PROSITE" id="PS51186"/>
    </source>
</evidence>